<dbReference type="InterPro" id="IPR036397">
    <property type="entry name" value="RNaseH_sf"/>
</dbReference>
<organism evidence="3 4">
    <name type="scientific">Rhodotorula mucilaginosa</name>
    <name type="common">Yeast</name>
    <name type="synonym">Rhodotorula rubra</name>
    <dbReference type="NCBI Taxonomy" id="5537"/>
    <lineage>
        <taxon>Eukaryota</taxon>
        <taxon>Fungi</taxon>
        <taxon>Dikarya</taxon>
        <taxon>Basidiomycota</taxon>
        <taxon>Pucciniomycotina</taxon>
        <taxon>Microbotryomycetes</taxon>
        <taxon>Sporidiobolales</taxon>
        <taxon>Sporidiobolaceae</taxon>
        <taxon>Rhodotorula</taxon>
    </lineage>
</organism>
<proteinExistence type="predicted"/>
<feature type="region of interest" description="Disordered" evidence="1">
    <location>
        <begin position="311"/>
        <end position="349"/>
    </location>
</feature>
<dbReference type="InterPro" id="IPR012337">
    <property type="entry name" value="RNaseH-like_sf"/>
</dbReference>
<dbReference type="InterPro" id="IPR032474">
    <property type="entry name" value="Argonaute_N"/>
</dbReference>
<dbReference type="GO" id="GO:0003676">
    <property type="term" value="F:nucleic acid binding"/>
    <property type="evidence" value="ECO:0007669"/>
    <property type="project" value="InterPro"/>
</dbReference>
<dbReference type="SUPFAM" id="SSF101690">
    <property type="entry name" value="PAZ domain"/>
    <property type="match status" value="1"/>
</dbReference>
<dbReference type="Pfam" id="PF16488">
    <property type="entry name" value="ArgoL2"/>
    <property type="match status" value="1"/>
</dbReference>
<name>A0A9P7B1D9_RHOMI</name>
<dbReference type="EMBL" id="PUHQ01000165">
    <property type="protein sequence ID" value="KAG0654000.1"/>
    <property type="molecule type" value="Genomic_DNA"/>
</dbReference>
<protein>
    <recommendedName>
        <fullName evidence="2">Piwi domain-containing protein</fullName>
    </recommendedName>
</protein>
<dbReference type="PROSITE" id="PS50822">
    <property type="entry name" value="PIWI"/>
    <property type="match status" value="1"/>
</dbReference>
<evidence type="ECO:0000259" key="2">
    <source>
        <dbReference type="PROSITE" id="PS50822"/>
    </source>
</evidence>
<dbReference type="InterPro" id="IPR003165">
    <property type="entry name" value="Piwi"/>
</dbReference>
<dbReference type="Gene3D" id="3.30.420.10">
    <property type="entry name" value="Ribonuclease H-like superfamily/Ribonuclease H"/>
    <property type="match status" value="1"/>
</dbReference>
<evidence type="ECO:0000313" key="4">
    <source>
        <dbReference type="Proteomes" id="UP000777482"/>
    </source>
</evidence>
<dbReference type="InterPro" id="IPR032472">
    <property type="entry name" value="ArgoL2"/>
</dbReference>
<dbReference type="InterPro" id="IPR036085">
    <property type="entry name" value="PAZ_dom_sf"/>
</dbReference>
<gene>
    <name evidence="3" type="ORF">C6P46_002018</name>
</gene>
<dbReference type="OrthoDB" id="10252740at2759"/>
<dbReference type="SMART" id="SM00950">
    <property type="entry name" value="Piwi"/>
    <property type="match status" value="1"/>
</dbReference>
<keyword evidence="4" id="KW-1185">Reference proteome</keyword>
<evidence type="ECO:0000256" key="1">
    <source>
        <dbReference type="SAM" id="MobiDB-lite"/>
    </source>
</evidence>
<dbReference type="Pfam" id="PF16486">
    <property type="entry name" value="ArgoN"/>
    <property type="match status" value="1"/>
</dbReference>
<feature type="compositionally biased region" description="Gly residues" evidence="1">
    <location>
        <begin position="311"/>
        <end position="345"/>
    </location>
</feature>
<dbReference type="CDD" id="cd04657">
    <property type="entry name" value="Piwi_ago-like"/>
    <property type="match status" value="1"/>
</dbReference>
<accession>A0A9P7B1D9</accession>
<dbReference type="AlphaFoldDB" id="A0A9P7B1D9"/>
<dbReference type="SUPFAM" id="SSF53098">
    <property type="entry name" value="Ribonuclease H-like"/>
    <property type="match status" value="1"/>
</dbReference>
<dbReference type="InterPro" id="IPR045246">
    <property type="entry name" value="Piwi_ago-like"/>
</dbReference>
<reference evidence="3 4" key="1">
    <citation type="submission" date="2020-11" db="EMBL/GenBank/DDBJ databases">
        <title>Kefir isolates.</title>
        <authorList>
            <person name="Marcisauskas S."/>
            <person name="Kim Y."/>
            <person name="Blasche S."/>
        </authorList>
    </citation>
    <scope>NUCLEOTIDE SEQUENCE [LARGE SCALE GENOMIC DNA]</scope>
    <source>
        <strain evidence="3 4">KR</strain>
    </source>
</reference>
<dbReference type="Pfam" id="PF08699">
    <property type="entry name" value="ArgoL1"/>
    <property type="match status" value="1"/>
</dbReference>
<dbReference type="Pfam" id="PF02171">
    <property type="entry name" value="Piwi"/>
    <property type="match status" value="1"/>
</dbReference>
<dbReference type="Proteomes" id="UP000777482">
    <property type="component" value="Unassembled WGS sequence"/>
</dbReference>
<evidence type="ECO:0000313" key="3">
    <source>
        <dbReference type="EMBL" id="KAG0654000.1"/>
    </source>
</evidence>
<dbReference type="CDD" id="cd02846">
    <property type="entry name" value="PAZ_argonaute_like"/>
    <property type="match status" value="1"/>
</dbReference>
<dbReference type="InterPro" id="IPR014811">
    <property type="entry name" value="ArgoL1"/>
</dbReference>
<comment type="caution">
    <text evidence="3">The sequence shown here is derived from an EMBL/GenBank/DDBJ whole genome shotgun (WGS) entry which is preliminary data.</text>
</comment>
<dbReference type="SMART" id="SM01163">
    <property type="entry name" value="DUF1785"/>
    <property type="match status" value="1"/>
</dbReference>
<dbReference type="Gene3D" id="2.170.260.10">
    <property type="entry name" value="paz domain"/>
    <property type="match status" value="1"/>
</dbReference>
<feature type="domain" description="Piwi" evidence="2">
    <location>
        <begin position="695"/>
        <end position="1005"/>
    </location>
</feature>
<sequence length="1047" mass="113297">MEKLTAEFKALAVTSFGDQGSGAVGEHALPLHLVRDRARTPRGVVPFGHRTKRSRRLTRELNADTALAKRPDAGGKVGRPIQLHANLFRLKFKGNASIAHYDCKITQVRTTGTKSPASSGPNRQTSIDVWDALVASNPDGLGDALSKAAFDCRQNAFTLGRLPIDTASKVFRVALPPDTDTRPAREFDVKLTLAQVLDLNVLDAFCGNKRAANLSDLAATAIMALDVLLRHSMFRKTEYTVSGGGRKFLNTKQGVALGEGAQVLAGLFQSVRPTMSGMVVNLDTAHSPYIITGQLLQVCNAMVGREQQAGGFGGGRGGGRGGARGGPGGGGPRGGGGFGGAGGRPASGPFDQREIIHLKRMLRGAKVRVTHRVDRRPFTILGFGQPAGRQIVKIADRSKAVKKNGKGKPSATEAALAAARGEAMSFEKEKEQFPEKSITLAEYFATTYNKQVNKDLQCVELRGGQFVPIECLELLQGAAIPPTRLSASQASAMINVAAKPPAERLAAIQQIRQQSDFGPQSTAAQWGLEVEKDLLRLTGRVLPPPKVLYNQKSKTAAPNIRFGCVCPLQIPRSSAFAVLTSRGRRADVLHYETPTRSAWNLIESKFLVPAIPLTRWSVAVFAPQQVAPPPAVVAFFQQQLLKQAALRGMDIRAPRSGIKITYWNGQEDKIEPLKRAANDVVLNNPENPQQHPPQMIFCILRDPKDYDDIKRKAALELRIAIPTQVMLVKNIFKPKGVDQYAGNLLLKVNAKLQGINSTVDLAGVPRFVAGKTMLLGADVTHPTGFGTPAAGEEVGSSIAAVVGSSEPSNMRYSAQVREQTGRKEFVTDLEAMSETLIRGFVASNRGNKPESIVMFRDGVSEGQWAPVVHAEVSALKAAFRKIDPTWEPKLTYIVCMKRHNVRLFCANPQDADRTGNLPPGVVVDQTITHPYVFDFFLQAHAGLKGTAKPTRYVVLLDENGYKSDELQKMTNSLSFSFARATRSTSLVPPAYYADIVATKARSFVSNDDISSSAGLAQAKARDPNYIQNQLDRALKGAPAMGSTMWFI</sequence>
<dbReference type="Gene3D" id="3.40.50.2300">
    <property type="match status" value="1"/>
</dbReference>
<dbReference type="PANTHER" id="PTHR22891">
    <property type="entry name" value="EUKARYOTIC TRANSLATION INITIATION FACTOR 2C"/>
    <property type="match status" value="1"/>
</dbReference>